<keyword evidence="6" id="KW-0699">rRNA-binding</keyword>
<keyword evidence="6" id="KW-0963">Cytoplasm</keyword>
<reference evidence="8 9" key="1">
    <citation type="submission" date="2016-10" db="EMBL/GenBank/DDBJ databases">
        <authorList>
            <person name="de Groot N.N."/>
        </authorList>
    </citation>
    <scope>NUCLEOTIDE SEQUENCE [LARGE SCALE GENOMIC DNA]</scope>
    <source>
        <strain evidence="8 9">DSM 12271</strain>
    </source>
</reference>
<keyword evidence="3 6" id="KW-0540">Nuclease</keyword>
<accession>A0A1I1ADY8</accession>
<dbReference type="InterPro" id="IPR000999">
    <property type="entry name" value="RNase_III_dom"/>
</dbReference>
<feature type="domain" description="RNase III" evidence="7">
    <location>
        <begin position="3"/>
        <end position="138"/>
    </location>
</feature>
<dbReference type="EMBL" id="FOKI01000032">
    <property type="protein sequence ID" value="SFB34728.1"/>
    <property type="molecule type" value="Genomic_DNA"/>
</dbReference>
<dbReference type="RefSeq" id="WP_090042571.1">
    <property type="nucleotide sequence ID" value="NZ_FOKI01000032.1"/>
</dbReference>
<dbReference type="InterPro" id="IPR036389">
    <property type="entry name" value="RNase_III_sf"/>
</dbReference>
<evidence type="ECO:0000256" key="4">
    <source>
        <dbReference type="ARBA" id="ARBA00022759"/>
    </source>
</evidence>
<evidence type="ECO:0000256" key="5">
    <source>
        <dbReference type="ARBA" id="ARBA00022801"/>
    </source>
</evidence>
<comment type="subunit">
    <text evidence="6">Homodimer.</text>
</comment>
<comment type="function">
    <text evidence="6">Involved in correct processing of both the 5' and 3' ends of 23S rRNA precursor. Processes 30S rRNA precursor transcript even in absence of ribonuclease 3 (Rnc); Rnc processes 30S rRNA into smaller rRNA precursors.</text>
</comment>
<dbReference type="STRING" id="84698.SAMN04488528_10327"/>
<dbReference type="AlphaFoldDB" id="A0A1I1ADY8"/>
<comment type="similarity">
    <text evidence="6">Belongs to the MrnC RNase family.</text>
</comment>
<protein>
    <recommendedName>
        <fullName evidence="6">Mini-ribonuclease 3</fullName>
        <shortName evidence="6">Mini-3</shortName>
        <shortName evidence="6">Mini-RNase 3</shortName>
        <ecNumber evidence="6">3.1.26.-</ecNumber>
    </recommendedName>
    <alternativeName>
        <fullName evidence="6">Mini-RNase III</fullName>
        <shortName evidence="6">Mini-III</shortName>
    </alternativeName>
</protein>
<organism evidence="8 9">
    <name type="scientific">Clostridium frigidicarnis</name>
    <dbReference type="NCBI Taxonomy" id="84698"/>
    <lineage>
        <taxon>Bacteria</taxon>
        <taxon>Bacillati</taxon>
        <taxon>Bacillota</taxon>
        <taxon>Clostridia</taxon>
        <taxon>Eubacteriales</taxon>
        <taxon>Clostridiaceae</taxon>
        <taxon>Clostridium</taxon>
    </lineage>
</organism>
<evidence type="ECO:0000256" key="3">
    <source>
        <dbReference type="ARBA" id="ARBA00022722"/>
    </source>
</evidence>
<keyword evidence="2 6" id="KW-0698">rRNA processing</keyword>
<dbReference type="SUPFAM" id="SSF69065">
    <property type="entry name" value="RNase III domain-like"/>
    <property type="match status" value="1"/>
</dbReference>
<dbReference type="EC" id="3.1.26.-" evidence="6"/>
<dbReference type="Proteomes" id="UP000198619">
    <property type="component" value="Unassembled WGS sequence"/>
</dbReference>
<name>A0A1I1ADY8_9CLOT</name>
<dbReference type="Gene3D" id="1.10.1520.10">
    <property type="entry name" value="Ribonuclease III domain"/>
    <property type="match status" value="1"/>
</dbReference>
<evidence type="ECO:0000256" key="2">
    <source>
        <dbReference type="ARBA" id="ARBA00022552"/>
    </source>
</evidence>
<keyword evidence="6" id="KW-0460">Magnesium</keyword>
<evidence type="ECO:0000313" key="9">
    <source>
        <dbReference type="Proteomes" id="UP000198619"/>
    </source>
</evidence>
<evidence type="ECO:0000256" key="6">
    <source>
        <dbReference type="HAMAP-Rule" id="MF_01468"/>
    </source>
</evidence>
<sequence length="138" mass="15929">MIDILNFKICSKQEANQFNPISLAFIGDAVYELYVRSYILNKKGKLSAHKLHIKAINFVKAKAQSDIMLTLEELLNEEEVAVYKRGRNAKCHSVPKNADVRDYRVATGFECLMGYLYITNQRERLVELLEKSISIREE</sequence>
<gene>
    <name evidence="6" type="primary">mrnC</name>
    <name evidence="8" type="ORF">SAMN04488528_10327</name>
</gene>
<dbReference type="SMART" id="SM00535">
    <property type="entry name" value="RIBOc"/>
    <property type="match status" value="1"/>
</dbReference>
<keyword evidence="1 6" id="KW-0690">Ribosome biogenesis</keyword>
<dbReference type="PANTHER" id="PTHR34276:SF1">
    <property type="entry name" value="MINI-RIBONUCLEASE 3"/>
    <property type="match status" value="1"/>
</dbReference>
<dbReference type="OrthoDB" id="46571at2"/>
<dbReference type="Pfam" id="PF00636">
    <property type="entry name" value="Ribonuclease_3"/>
    <property type="match status" value="1"/>
</dbReference>
<keyword evidence="6" id="KW-0694">RNA-binding</keyword>
<keyword evidence="9" id="KW-1185">Reference proteome</keyword>
<dbReference type="GO" id="GO:0006364">
    <property type="term" value="P:rRNA processing"/>
    <property type="evidence" value="ECO:0007669"/>
    <property type="project" value="UniProtKB-UniRule"/>
</dbReference>
<comment type="cofactor">
    <cofactor evidence="6">
        <name>Mg(2+)</name>
        <dbReference type="ChEBI" id="CHEBI:18420"/>
    </cofactor>
</comment>
<dbReference type="GO" id="GO:0005737">
    <property type="term" value="C:cytoplasm"/>
    <property type="evidence" value="ECO:0007669"/>
    <property type="project" value="UniProtKB-SubCell"/>
</dbReference>
<comment type="subcellular location">
    <subcellularLocation>
        <location evidence="6">Cytoplasm</location>
    </subcellularLocation>
</comment>
<evidence type="ECO:0000256" key="1">
    <source>
        <dbReference type="ARBA" id="ARBA00022517"/>
    </source>
</evidence>
<dbReference type="HAMAP" id="MF_01468">
    <property type="entry name" value="RNase_Mini_III"/>
    <property type="match status" value="1"/>
</dbReference>
<dbReference type="GO" id="GO:0004525">
    <property type="term" value="F:ribonuclease III activity"/>
    <property type="evidence" value="ECO:0007669"/>
    <property type="project" value="InterPro"/>
</dbReference>
<evidence type="ECO:0000259" key="7">
    <source>
        <dbReference type="SMART" id="SM00535"/>
    </source>
</evidence>
<evidence type="ECO:0000313" key="8">
    <source>
        <dbReference type="EMBL" id="SFB34728.1"/>
    </source>
</evidence>
<keyword evidence="5 6" id="KW-0378">Hydrolase</keyword>
<dbReference type="InterPro" id="IPR008226">
    <property type="entry name" value="Mini3_fam"/>
</dbReference>
<dbReference type="PANTHER" id="PTHR34276">
    <property type="entry name" value="MINI-RIBONUCLEASE 3"/>
    <property type="match status" value="1"/>
</dbReference>
<proteinExistence type="inferred from homology"/>
<dbReference type="GO" id="GO:0019843">
    <property type="term" value="F:rRNA binding"/>
    <property type="evidence" value="ECO:0007669"/>
    <property type="project" value="UniProtKB-UniRule"/>
</dbReference>
<feature type="active site" evidence="6">
    <location>
        <position position="28"/>
    </location>
</feature>
<dbReference type="PIRSF" id="PIRSF005520">
    <property type="entry name" value="UCP005520"/>
    <property type="match status" value="1"/>
</dbReference>
<keyword evidence="4 6" id="KW-0255">Endonuclease</keyword>